<keyword evidence="5" id="KW-0804">Transcription</keyword>
<dbReference type="InterPro" id="IPR001867">
    <property type="entry name" value="OmpR/PhoB-type_DNA-bd"/>
</dbReference>
<dbReference type="InterPro" id="IPR001789">
    <property type="entry name" value="Sig_transdc_resp-reg_receiver"/>
</dbReference>
<dbReference type="GO" id="GO:0000976">
    <property type="term" value="F:transcription cis-regulatory region binding"/>
    <property type="evidence" value="ECO:0007669"/>
    <property type="project" value="TreeGrafter"/>
</dbReference>
<dbReference type="SMART" id="SM00448">
    <property type="entry name" value="REC"/>
    <property type="match status" value="1"/>
</dbReference>
<keyword evidence="1 6" id="KW-0597">Phosphoprotein</keyword>
<evidence type="ECO:0000313" key="10">
    <source>
        <dbReference type="EMBL" id="KGE05239.1"/>
    </source>
</evidence>
<feature type="domain" description="Response regulatory" evidence="8">
    <location>
        <begin position="19"/>
        <end position="130"/>
    </location>
</feature>
<dbReference type="GO" id="GO:0000156">
    <property type="term" value="F:phosphorelay response regulator activity"/>
    <property type="evidence" value="ECO:0007669"/>
    <property type="project" value="TreeGrafter"/>
</dbReference>
<dbReference type="PROSITE" id="PS50110">
    <property type="entry name" value="RESPONSE_REGULATORY"/>
    <property type="match status" value="1"/>
</dbReference>
<evidence type="ECO:0000256" key="3">
    <source>
        <dbReference type="ARBA" id="ARBA00023015"/>
    </source>
</evidence>
<proteinExistence type="predicted"/>
<protein>
    <submittedName>
        <fullName evidence="10">Two-component system response regulator</fullName>
    </submittedName>
</protein>
<evidence type="ECO:0000256" key="2">
    <source>
        <dbReference type="ARBA" id="ARBA00023012"/>
    </source>
</evidence>
<dbReference type="AlphaFoldDB" id="A0A095X2Z2"/>
<feature type="domain" description="OmpR/PhoB-type" evidence="9">
    <location>
        <begin position="141"/>
        <end position="239"/>
    </location>
</feature>
<dbReference type="SUPFAM" id="SSF46894">
    <property type="entry name" value="C-terminal effector domain of the bipartite response regulators"/>
    <property type="match status" value="1"/>
</dbReference>
<keyword evidence="4 7" id="KW-0238">DNA-binding</keyword>
<reference evidence="10 11" key="1">
    <citation type="journal article" date="2014" name="Genome Announc.">
        <title>Genome Sequence of Gammaproteobacterial Pseudohaliea rubra Type Strain DSM 19751, Isolated from Coastal Seawater of the Mediterranean Sea.</title>
        <authorList>
            <person name="Spring S."/>
            <person name="Fiebig A."/>
            <person name="Riedel T."/>
            <person name="Goker M."/>
            <person name="Klenk H.P."/>
        </authorList>
    </citation>
    <scope>NUCLEOTIDE SEQUENCE [LARGE SCALE GENOMIC DNA]</scope>
    <source>
        <strain evidence="10 11">DSM 19751</strain>
    </source>
</reference>
<dbReference type="Proteomes" id="UP000029640">
    <property type="component" value="Unassembled WGS sequence"/>
</dbReference>
<evidence type="ECO:0000259" key="8">
    <source>
        <dbReference type="PROSITE" id="PS50110"/>
    </source>
</evidence>
<keyword evidence="11" id="KW-1185">Reference proteome</keyword>
<comment type="caution">
    <text evidence="10">The sequence shown here is derived from an EMBL/GenBank/DDBJ whole genome shotgun (WGS) entry which is preliminary data.</text>
</comment>
<organism evidence="10 11">
    <name type="scientific">Pseudohaliea rubra DSM 19751</name>
    <dbReference type="NCBI Taxonomy" id="1265313"/>
    <lineage>
        <taxon>Bacteria</taxon>
        <taxon>Pseudomonadati</taxon>
        <taxon>Pseudomonadota</taxon>
        <taxon>Gammaproteobacteria</taxon>
        <taxon>Cellvibrionales</taxon>
        <taxon>Halieaceae</taxon>
        <taxon>Pseudohaliea</taxon>
    </lineage>
</organism>
<dbReference type="GO" id="GO:0005829">
    <property type="term" value="C:cytosol"/>
    <property type="evidence" value="ECO:0007669"/>
    <property type="project" value="TreeGrafter"/>
</dbReference>
<dbReference type="eggNOG" id="COG0745">
    <property type="taxonomic scope" value="Bacteria"/>
</dbReference>
<dbReference type="HOGENOM" id="CLU_000445_30_4_6"/>
<name>A0A095X2Z2_9GAMM</name>
<dbReference type="PROSITE" id="PS51755">
    <property type="entry name" value="OMPR_PHOB"/>
    <property type="match status" value="1"/>
</dbReference>
<gene>
    <name evidence="10" type="ORF">HRUBRA_00184</name>
</gene>
<dbReference type="Gene3D" id="3.40.50.2300">
    <property type="match status" value="1"/>
</dbReference>
<evidence type="ECO:0000256" key="7">
    <source>
        <dbReference type="PROSITE-ProRule" id="PRU01091"/>
    </source>
</evidence>
<sequence>MTSDSPLKTGTIGGNPGTTVLIVEDDFANKYLCEALLRDAGFRVTSVSNCTEAKRILRRFRFSVVLLDLGLPDGDGMELLPELRPSQAALIMTVRGEPEQRARGLRSGAVDYIVKPFHPDELIWRVERARVYPDPRRLGTADHILWRGFALHPEHREFHAPGGGVIRLTAGETEILGRLLRRNTVVAREVLADAVSSGYGSGRSVSVLVSRLRRKLRATTGFEHIEILAIQGSGYHIQWTGSQ</sequence>
<keyword evidence="3" id="KW-0805">Transcription regulation</keyword>
<dbReference type="Pfam" id="PF00072">
    <property type="entry name" value="Response_reg"/>
    <property type="match status" value="1"/>
</dbReference>
<evidence type="ECO:0000313" key="11">
    <source>
        <dbReference type="Proteomes" id="UP000029640"/>
    </source>
</evidence>
<feature type="DNA-binding region" description="OmpR/PhoB-type" evidence="7">
    <location>
        <begin position="141"/>
        <end position="239"/>
    </location>
</feature>
<dbReference type="PANTHER" id="PTHR48111:SF1">
    <property type="entry name" value="TWO-COMPONENT RESPONSE REGULATOR ORR33"/>
    <property type="match status" value="1"/>
</dbReference>
<dbReference type="RefSeq" id="WP_052094610.1">
    <property type="nucleotide sequence ID" value="NZ_KN234767.1"/>
</dbReference>
<dbReference type="STRING" id="1265313.HRUBRA_00184"/>
<dbReference type="Gene3D" id="6.10.250.690">
    <property type="match status" value="1"/>
</dbReference>
<evidence type="ECO:0000256" key="5">
    <source>
        <dbReference type="ARBA" id="ARBA00023163"/>
    </source>
</evidence>
<dbReference type="SUPFAM" id="SSF52172">
    <property type="entry name" value="CheY-like"/>
    <property type="match status" value="1"/>
</dbReference>
<evidence type="ECO:0000259" key="9">
    <source>
        <dbReference type="PROSITE" id="PS51755"/>
    </source>
</evidence>
<dbReference type="SMART" id="SM00862">
    <property type="entry name" value="Trans_reg_C"/>
    <property type="match status" value="1"/>
</dbReference>
<dbReference type="InterPro" id="IPR039420">
    <property type="entry name" value="WalR-like"/>
</dbReference>
<dbReference type="Pfam" id="PF00486">
    <property type="entry name" value="Trans_reg_C"/>
    <property type="match status" value="1"/>
</dbReference>
<evidence type="ECO:0000256" key="4">
    <source>
        <dbReference type="ARBA" id="ARBA00023125"/>
    </source>
</evidence>
<keyword evidence="2" id="KW-0902">Two-component regulatory system</keyword>
<dbReference type="GO" id="GO:0006355">
    <property type="term" value="P:regulation of DNA-templated transcription"/>
    <property type="evidence" value="ECO:0007669"/>
    <property type="project" value="InterPro"/>
</dbReference>
<dbReference type="GO" id="GO:0032993">
    <property type="term" value="C:protein-DNA complex"/>
    <property type="evidence" value="ECO:0007669"/>
    <property type="project" value="TreeGrafter"/>
</dbReference>
<dbReference type="InterPro" id="IPR036388">
    <property type="entry name" value="WH-like_DNA-bd_sf"/>
</dbReference>
<dbReference type="InterPro" id="IPR011006">
    <property type="entry name" value="CheY-like_superfamily"/>
</dbReference>
<evidence type="ECO:0000256" key="6">
    <source>
        <dbReference type="PROSITE-ProRule" id="PRU00169"/>
    </source>
</evidence>
<dbReference type="PANTHER" id="PTHR48111">
    <property type="entry name" value="REGULATOR OF RPOS"/>
    <property type="match status" value="1"/>
</dbReference>
<dbReference type="EMBL" id="AUVB01000007">
    <property type="protein sequence ID" value="KGE05239.1"/>
    <property type="molecule type" value="Genomic_DNA"/>
</dbReference>
<dbReference type="InterPro" id="IPR016032">
    <property type="entry name" value="Sig_transdc_resp-reg_C-effctor"/>
</dbReference>
<evidence type="ECO:0000256" key="1">
    <source>
        <dbReference type="ARBA" id="ARBA00022553"/>
    </source>
</evidence>
<feature type="modified residue" description="4-aspartylphosphate" evidence="6">
    <location>
        <position position="68"/>
    </location>
</feature>
<dbReference type="Gene3D" id="1.10.10.10">
    <property type="entry name" value="Winged helix-like DNA-binding domain superfamily/Winged helix DNA-binding domain"/>
    <property type="match status" value="1"/>
</dbReference>
<dbReference type="CDD" id="cd00383">
    <property type="entry name" value="trans_reg_C"/>
    <property type="match status" value="1"/>
</dbReference>
<accession>A0A095X2Z2</accession>